<gene>
    <name evidence="3" type="ORF">IRJ16_15955</name>
</gene>
<evidence type="ECO:0000313" key="4">
    <source>
        <dbReference type="Proteomes" id="UP000622475"/>
    </source>
</evidence>
<keyword evidence="1" id="KW-0732">Signal</keyword>
<proteinExistence type="predicted"/>
<keyword evidence="4" id="KW-1185">Reference proteome</keyword>
<dbReference type="Gene3D" id="3.10.620.30">
    <property type="match status" value="1"/>
</dbReference>
<evidence type="ECO:0000259" key="2">
    <source>
        <dbReference type="Pfam" id="PF12969"/>
    </source>
</evidence>
<organism evidence="3 4">
    <name type="scientific">Mucilaginibacter myungsuensis</name>
    <dbReference type="NCBI Taxonomy" id="649104"/>
    <lineage>
        <taxon>Bacteria</taxon>
        <taxon>Pseudomonadati</taxon>
        <taxon>Bacteroidota</taxon>
        <taxon>Sphingobacteriia</taxon>
        <taxon>Sphingobacteriales</taxon>
        <taxon>Sphingobacteriaceae</taxon>
        <taxon>Mucilaginibacter</taxon>
    </lineage>
</organism>
<reference evidence="3" key="1">
    <citation type="submission" date="2020-10" db="EMBL/GenBank/DDBJ databases">
        <title>Mucilaginibacter mali sp. nov., isolated from rhizosphere soil of apple orchard.</title>
        <authorList>
            <person name="Lee J.-S."/>
            <person name="Kim H.S."/>
            <person name="Kim J.-S."/>
        </authorList>
    </citation>
    <scope>NUCLEOTIDE SEQUENCE</scope>
    <source>
        <strain evidence="3">KCTC 22746</strain>
    </source>
</reference>
<sequence>MKTIITTLLMCAVAATSTKAQQQTAYQGPGVQPYGKVDVTDLQMKECDFEKDANAMVLFDKGLIWYDSDFNINMERHKRIKIFNDNGKNEANVRLEFYSTAHFEYISGLEAQTINMVNGKAEVTKLDKKSIFTEVIDKSRSAYVFTFPNVKPGSIIEYKYKWGTNSLSNMPSWYFQGMIPTRYSEVDTQIPDVLSFREQNKVRQLYVLNKPTSESRSIGFGDDAFHYSLDGRNRALANIRSAPNEPYMFSPADNMQSIFFTLTYIKPVNGFTRSYSDSWAKVGGMLAEYEDFGGQLKKKIDNEDAIITKAKGFKTNSEKIAYIYKEVQSAMKWNEQDRWYTNEGISKAWEKKTGNSAEINLILYHLLYRAGVEAFPMVVSTRNHGRVNPAFTFLYQFNRAVVYVPGDSTVNHILDATGKYNSYTETPDELLNSSGLYIDKDHKKFDMVFISKKVPAQRSILINADIKPDGKMDGNAQIANYSYNRITGIKRYKSDGEQKYIDFLRGNDNNIKISELKMENMEDDSLPLNQALKFKMDLTGSDGNYIYFHPAQFSPLKTNPFLSETRYSDIDFGYRDNFSLMGNYTIPAGYKIDVLPKSTSLVMPDKSISFRRLVFEEDGKVSVRYTVDHKKVIHFKEEYDLMFDFYKQLHELMNEQIVLKKI</sequence>
<evidence type="ECO:0000256" key="1">
    <source>
        <dbReference type="SAM" id="SignalP"/>
    </source>
</evidence>
<feature type="domain" description="DUF3857" evidence="2">
    <location>
        <begin position="74"/>
        <end position="198"/>
    </location>
</feature>
<protein>
    <submittedName>
        <fullName evidence="3">DUF3857 domain-containing protein</fullName>
    </submittedName>
</protein>
<dbReference type="AlphaFoldDB" id="A0A929PYI8"/>
<evidence type="ECO:0000313" key="3">
    <source>
        <dbReference type="EMBL" id="MBE9663382.1"/>
    </source>
</evidence>
<dbReference type="EMBL" id="JADFFL010000006">
    <property type="protein sequence ID" value="MBE9663382.1"/>
    <property type="molecule type" value="Genomic_DNA"/>
</dbReference>
<feature type="chain" id="PRO_5037601097" evidence="1">
    <location>
        <begin position="21"/>
        <end position="662"/>
    </location>
</feature>
<dbReference type="Proteomes" id="UP000622475">
    <property type="component" value="Unassembled WGS sequence"/>
</dbReference>
<dbReference type="RefSeq" id="WP_194112616.1">
    <property type="nucleotide sequence ID" value="NZ_JADFFL010000006.1"/>
</dbReference>
<dbReference type="Gene3D" id="2.60.120.1130">
    <property type="match status" value="1"/>
</dbReference>
<name>A0A929PYI8_9SPHI</name>
<dbReference type="InterPro" id="IPR024618">
    <property type="entry name" value="DUF3857"/>
</dbReference>
<dbReference type="Pfam" id="PF12969">
    <property type="entry name" value="DUF3857"/>
    <property type="match status" value="1"/>
</dbReference>
<accession>A0A929PYI8</accession>
<dbReference type="Gene3D" id="2.60.40.3140">
    <property type="match status" value="1"/>
</dbReference>
<comment type="caution">
    <text evidence="3">The sequence shown here is derived from an EMBL/GenBank/DDBJ whole genome shotgun (WGS) entry which is preliminary data.</text>
</comment>
<feature type="signal peptide" evidence="1">
    <location>
        <begin position="1"/>
        <end position="20"/>
    </location>
</feature>